<dbReference type="EMBL" id="AJWJ01000738">
    <property type="protein sequence ID" value="KAF2069132.1"/>
    <property type="molecule type" value="Genomic_DNA"/>
</dbReference>
<evidence type="ECO:0000256" key="3">
    <source>
        <dbReference type="ARBA" id="ARBA00006678"/>
    </source>
</evidence>
<dbReference type="Pfam" id="PF01138">
    <property type="entry name" value="RNase_PH"/>
    <property type="match status" value="1"/>
</dbReference>
<dbReference type="GO" id="GO:0000467">
    <property type="term" value="P:exonucleolytic trimming to generate mature 3'-end of 5.8S rRNA from tricistronic rRNA transcript (SSU-rRNA, 5.8S rRNA, LSU-rRNA)"/>
    <property type="evidence" value="ECO:0007669"/>
    <property type="project" value="TreeGrafter"/>
</dbReference>
<dbReference type="InterPro" id="IPR033196">
    <property type="entry name" value="Rrp43"/>
</dbReference>
<dbReference type="GO" id="GO:0071038">
    <property type="term" value="P:TRAMP-dependent tRNA surveillance pathway"/>
    <property type="evidence" value="ECO:0007669"/>
    <property type="project" value="TreeGrafter"/>
</dbReference>
<comment type="subcellular location">
    <subcellularLocation>
        <location evidence="1">Cytoplasm</location>
    </subcellularLocation>
    <subcellularLocation>
        <location evidence="2">Nucleus</location>
        <location evidence="2">Nucleolus</location>
    </subcellularLocation>
</comment>
<evidence type="ECO:0000256" key="8">
    <source>
        <dbReference type="ARBA" id="ARBA00023242"/>
    </source>
</evidence>
<dbReference type="GO" id="GO:0034473">
    <property type="term" value="P:U1 snRNA 3'-end processing"/>
    <property type="evidence" value="ECO:0007669"/>
    <property type="project" value="TreeGrafter"/>
</dbReference>
<evidence type="ECO:0000256" key="7">
    <source>
        <dbReference type="ARBA" id="ARBA00022884"/>
    </source>
</evidence>
<proteinExistence type="inferred from homology"/>
<keyword evidence="13" id="KW-1185">Reference proteome</keyword>
<sequence>MEAFQKIHPLEFYRKFLERSVRPDGRSLTDIRKTTLSVGSITTCSGSSFVKIGNTSVVCGIRAEVGEPPSINQTGIVSNQSKNHSYIFVNVELGPICSNAFSSSKPSEKAMSLGTQLNALINRLDIPTTDFYFDNEGKARWYLYVDIYCLDYDGNITDASIIAMLSALKNVTLQQGIIVEPNQYFKDSEQPTRKLSIQNNYFIPLSFAVIDDYILSDPCLEEEKLSSGQITITFNENQEICLLLYTGTNGIADDHLKKCIQLTKNRFDFINKLVNENNS</sequence>
<accession>A0A8J4PK17</accession>
<comment type="similarity">
    <text evidence="3">Belongs to the RNase PH family.</text>
</comment>
<evidence type="ECO:0000259" key="10">
    <source>
        <dbReference type="Pfam" id="PF01138"/>
    </source>
</evidence>
<reference evidence="12" key="1">
    <citation type="submission" date="2020-01" db="EMBL/GenBank/DDBJ databases">
        <title>Development of genomics and gene disruption for Polysphondylium violaceum indicates a role for the polyketide synthase stlB in stalk morphogenesis.</title>
        <authorList>
            <person name="Narita B."/>
            <person name="Kawabe Y."/>
            <person name="Kin K."/>
            <person name="Saito T."/>
            <person name="Gibbs R."/>
            <person name="Kuspa A."/>
            <person name="Muzny D."/>
            <person name="Queller D."/>
            <person name="Richards S."/>
            <person name="Strassman J."/>
            <person name="Sucgang R."/>
            <person name="Worley K."/>
            <person name="Schaap P."/>
        </authorList>
    </citation>
    <scope>NUCLEOTIDE SEQUENCE</scope>
    <source>
        <strain evidence="12">QSvi11</strain>
    </source>
</reference>
<dbReference type="GO" id="GO:0000177">
    <property type="term" value="C:cytoplasmic exosome (RNase complex)"/>
    <property type="evidence" value="ECO:0007669"/>
    <property type="project" value="TreeGrafter"/>
</dbReference>
<gene>
    <name evidence="12" type="ORF">CYY_009548</name>
</gene>
<dbReference type="GO" id="GO:0034476">
    <property type="term" value="P:U5 snRNA 3'-end processing"/>
    <property type="evidence" value="ECO:0007669"/>
    <property type="project" value="TreeGrafter"/>
</dbReference>
<feature type="domain" description="Exoribonuclease phosphorolytic" evidence="11">
    <location>
        <begin position="201"/>
        <end position="265"/>
    </location>
</feature>
<dbReference type="SUPFAM" id="SSF55666">
    <property type="entry name" value="Ribonuclease PH domain 2-like"/>
    <property type="match status" value="1"/>
</dbReference>
<dbReference type="GO" id="GO:0034475">
    <property type="term" value="P:U4 snRNA 3'-end processing"/>
    <property type="evidence" value="ECO:0007669"/>
    <property type="project" value="TreeGrafter"/>
</dbReference>
<dbReference type="GO" id="GO:0035925">
    <property type="term" value="F:mRNA 3'-UTR AU-rich region binding"/>
    <property type="evidence" value="ECO:0007669"/>
    <property type="project" value="TreeGrafter"/>
</dbReference>
<evidence type="ECO:0000313" key="12">
    <source>
        <dbReference type="EMBL" id="KAF2069132.1"/>
    </source>
</evidence>
<dbReference type="PANTHER" id="PTHR11097">
    <property type="entry name" value="EXOSOME COMPLEX EXONUCLEASE RIBOSOMAL RNA PROCESSING PROTEIN"/>
    <property type="match status" value="1"/>
</dbReference>
<evidence type="ECO:0000256" key="5">
    <source>
        <dbReference type="ARBA" id="ARBA00022552"/>
    </source>
</evidence>
<feature type="domain" description="Exoribonuclease phosphorolytic" evidence="10">
    <location>
        <begin position="31"/>
        <end position="171"/>
    </location>
</feature>
<dbReference type="GO" id="GO:0005730">
    <property type="term" value="C:nucleolus"/>
    <property type="evidence" value="ECO:0007669"/>
    <property type="project" value="UniProtKB-SubCell"/>
</dbReference>
<dbReference type="GO" id="GO:0071028">
    <property type="term" value="P:nuclear mRNA surveillance"/>
    <property type="evidence" value="ECO:0007669"/>
    <property type="project" value="TreeGrafter"/>
</dbReference>
<dbReference type="GO" id="GO:0071035">
    <property type="term" value="P:nuclear polyadenylation-dependent rRNA catabolic process"/>
    <property type="evidence" value="ECO:0007669"/>
    <property type="project" value="TreeGrafter"/>
</dbReference>
<evidence type="ECO:0000256" key="6">
    <source>
        <dbReference type="ARBA" id="ARBA00022835"/>
    </source>
</evidence>
<keyword evidence="6" id="KW-0271">Exosome</keyword>
<evidence type="ECO:0000313" key="13">
    <source>
        <dbReference type="Proteomes" id="UP000695562"/>
    </source>
</evidence>
<dbReference type="CDD" id="cd11369">
    <property type="entry name" value="RNase_PH_RRP43"/>
    <property type="match status" value="1"/>
</dbReference>
<evidence type="ECO:0000256" key="1">
    <source>
        <dbReference type="ARBA" id="ARBA00004496"/>
    </source>
</evidence>
<evidence type="ECO:0000259" key="11">
    <source>
        <dbReference type="Pfam" id="PF03725"/>
    </source>
</evidence>
<evidence type="ECO:0000256" key="2">
    <source>
        <dbReference type="ARBA" id="ARBA00004604"/>
    </source>
</evidence>
<dbReference type="InterPro" id="IPR036345">
    <property type="entry name" value="ExoRNase_PH_dom2_sf"/>
</dbReference>
<keyword evidence="7" id="KW-0694">RNA-binding</keyword>
<dbReference type="Gene3D" id="3.30.230.70">
    <property type="entry name" value="GHMP Kinase, N-terminal domain"/>
    <property type="match status" value="1"/>
</dbReference>
<dbReference type="OrthoDB" id="45882at2759"/>
<keyword evidence="4" id="KW-0963">Cytoplasm</keyword>
<dbReference type="PANTHER" id="PTHR11097:SF9">
    <property type="entry name" value="EXOSOME COMPLEX COMPONENT RRP43"/>
    <property type="match status" value="1"/>
</dbReference>
<dbReference type="SUPFAM" id="SSF54211">
    <property type="entry name" value="Ribosomal protein S5 domain 2-like"/>
    <property type="match status" value="1"/>
</dbReference>
<keyword evidence="8" id="KW-0539">Nucleus</keyword>
<evidence type="ECO:0000256" key="4">
    <source>
        <dbReference type="ARBA" id="ARBA00022490"/>
    </source>
</evidence>
<dbReference type="AlphaFoldDB" id="A0A8J4PK17"/>
<dbReference type="InterPro" id="IPR050590">
    <property type="entry name" value="Exosome_comp_Rrp42_subfam"/>
</dbReference>
<dbReference type="InterPro" id="IPR027408">
    <property type="entry name" value="PNPase/RNase_PH_dom_sf"/>
</dbReference>
<dbReference type="InterPro" id="IPR020568">
    <property type="entry name" value="Ribosomal_Su5_D2-typ_SF"/>
</dbReference>
<comment type="caution">
    <text evidence="12">The sequence shown here is derived from an EMBL/GenBank/DDBJ whole genome shotgun (WGS) entry which is preliminary data.</text>
</comment>
<dbReference type="Proteomes" id="UP000695562">
    <property type="component" value="Unassembled WGS sequence"/>
</dbReference>
<dbReference type="InterPro" id="IPR015847">
    <property type="entry name" value="ExoRNase_PH_dom2"/>
</dbReference>
<dbReference type="Pfam" id="PF03725">
    <property type="entry name" value="RNase_PH_C"/>
    <property type="match status" value="1"/>
</dbReference>
<name>A0A8J4PK17_9MYCE</name>
<dbReference type="GO" id="GO:0016075">
    <property type="term" value="P:rRNA catabolic process"/>
    <property type="evidence" value="ECO:0007669"/>
    <property type="project" value="TreeGrafter"/>
</dbReference>
<dbReference type="GO" id="GO:0000176">
    <property type="term" value="C:nuclear exosome (RNase complex)"/>
    <property type="evidence" value="ECO:0007669"/>
    <property type="project" value="TreeGrafter"/>
</dbReference>
<keyword evidence="5" id="KW-0698">rRNA processing</keyword>
<evidence type="ECO:0000256" key="9">
    <source>
        <dbReference type="ARBA" id="ARBA00030617"/>
    </source>
</evidence>
<dbReference type="InterPro" id="IPR001247">
    <property type="entry name" value="ExoRNase_PH_dom1"/>
</dbReference>
<protein>
    <recommendedName>
        <fullName evidence="9">Ribosomal RNA-processing protein 43</fullName>
    </recommendedName>
</protein>
<organism evidence="12 13">
    <name type="scientific">Polysphondylium violaceum</name>
    <dbReference type="NCBI Taxonomy" id="133409"/>
    <lineage>
        <taxon>Eukaryota</taxon>
        <taxon>Amoebozoa</taxon>
        <taxon>Evosea</taxon>
        <taxon>Eumycetozoa</taxon>
        <taxon>Dictyostelia</taxon>
        <taxon>Dictyosteliales</taxon>
        <taxon>Dictyosteliaceae</taxon>
        <taxon>Polysphondylium</taxon>
    </lineage>
</organism>